<dbReference type="InterPro" id="IPR021309">
    <property type="entry name" value="YgaP-like_TM"/>
</dbReference>
<dbReference type="Pfam" id="PF11127">
    <property type="entry name" value="YgaP-like_TM"/>
    <property type="match status" value="1"/>
</dbReference>
<proteinExistence type="predicted"/>
<reference evidence="3 4" key="1">
    <citation type="journal article" date="2012" name="J. Bacteriol.">
        <title>Genome sequence of Thalassospira xiamenensis type strain M-5.</title>
        <authorList>
            <person name="Lai Q."/>
            <person name="Shao Z."/>
        </authorList>
    </citation>
    <scope>NUCLEOTIDE SEQUENCE [LARGE SCALE GENOMIC DNA]</scope>
    <source>
        <strain evidence="3 4">M-5</strain>
    </source>
</reference>
<dbReference type="Proteomes" id="UP000007127">
    <property type="component" value="Chromosome"/>
</dbReference>
<dbReference type="RefSeq" id="WP_007089328.1">
    <property type="nucleotide sequence ID" value="NZ_CP004388.1"/>
</dbReference>
<feature type="transmembrane region" description="Helical" evidence="1">
    <location>
        <begin position="12"/>
        <end position="28"/>
    </location>
</feature>
<keyword evidence="1" id="KW-0472">Membrane</keyword>
<organism evidence="3 4">
    <name type="scientific">Thalassospira xiamenensis M-5 = DSM 17429</name>
    <dbReference type="NCBI Taxonomy" id="1123366"/>
    <lineage>
        <taxon>Bacteria</taxon>
        <taxon>Pseudomonadati</taxon>
        <taxon>Pseudomonadota</taxon>
        <taxon>Alphaproteobacteria</taxon>
        <taxon>Rhodospirillales</taxon>
        <taxon>Thalassospiraceae</taxon>
        <taxon>Thalassospira</taxon>
    </lineage>
</organism>
<dbReference type="EMBL" id="CP004388">
    <property type="protein sequence ID" value="AJD52321.1"/>
    <property type="molecule type" value="Genomic_DNA"/>
</dbReference>
<gene>
    <name evidence="3" type="ORF">TH3_11025</name>
</gene>
<dbReference type="AlphaFoldDB" id="A0AB72UDK3"/>
<sequence>MKANVGTFDRVVRIILGLVLIVLPFVLATEAGPFATLGGFGWLAMIVGAVILLTGVMRFCLLYRILGICTCQTSTN</sequence>
<accession>A0AB72UDK3</accession>
<dbReference type="KEGG" id="txi:TH3_11025"/>
<evidence type="ECO:0000313" key="3">
    <source>
        <dbReference type="EMBL" id="AJD52321.1"/>
    </source>
</evidence>
<protein>
    <recommendedName>
        <fullName evidence="2">Inner membrane protein YgaP-like transmembrane domain-containing protein</fullName>
    </recommendedName>
</protein>
<evidence type="ECO:0000256" key="1">
    <source>
        <dbReference type="SAM" id="Phobius"/>
    </source>
</evidence>
<feature type="domain" description="Inner membrane protein YgaP-like transmembrane" evidence="2">
    <location>
        <begin position="1"/>
        <end position="73"/>
    </location>
</feature>
<feature type="transmembrane region" description="Helical" evidence="1">
    <location>
        <begin position="34"/>
        <end position="56"/>
    </location>
</feature>
<name>A0AB72UDK3_9PROT</name>
<keyword evidence="1" id="KW-1133">Transmembrane helix</keyword>
<keyword evidence="1" id="KW-0812">Transmembrane</keyword>
<evidence type="ECO:0000259" key="2">
    <source>
        <dbReference type="Pfam" id="PF11127"/>
    </source>
</evidence>
<dbReference type="GeneID" id="31927875"/>
<evidence type="ECO:0000313" key="4">
    <source>
        <dbReference type="Proteomes" id="UP000007127"/>
    </source>
</evidence>